<dbReference type="EMBL" id="JAUTXU010000047">
    <property type="protein sequence ID" value="KAK3715742.1"/>
    <property type="molecule type" value="Genomic_DNA"/>
</dbReference>
<gene>
    <name evidence="1" type="primary">PSH1_1</name>
    <name evidence="1" type="ORF">LTR37_006967</name>
</gene>
<reference evidence="1" key="1">
    <citation type="submission" date="2023-07" db="EMBL/GenBank/DDBJ databases">
        <title>Black Yeasts Isolated from many extreme environments.</title>
        <authorList>
            <person name="Coleine C."/>
            <person name="Stajich J.E."/>
            <person name="Selbmann L."/>
        </authorList>
    </citation>
    <scope>NUCLEOTIDE SEQUENCE</scope>
    <source>
        <strain evidence="1">CCFEE 5714</strain>
    </source>
</reference>
<dbReference type="Proteomes" id="UP001281147">
    <property type="component" value="Unassembled WGS sequence"/>
</dbReference>
<comment type="caution">
    <text evidence="1">The sequence shown here is derived from an EMBL/GenBank/DDBJ whole genome shotgun (WGS) entry which is preliminary data.</text>
</comment>
<proteinExistence type="predicted"/>
<sequence>MSGHEGSRKRVKISRTEMAPTASASMSSTSRLGNAATKHDSCQHEQSLKAVQTDVDTMRQLVTCKICSRLLYEPYALSCGHTYCYICLTQWFETNPRKKTCPDCRSIVVAQPTPSYIVKELVLVFVSRSELLPDKETSEEHHTWAREEAELVAKDRANTDPREGGLFKGLFKGGARRGGIHDPGDGVTRCPSCHWELEEGYCNNCDEVVDHGFSEYDDDDDSDVTDDELDHEIDEADAAAIFGVDGHDDYLGDDMLNDIAEGHYTIGAPWPPSPGPTARRRGTGGARAPIDLRSSDDEDESEEDEHDEEGDLDGFVAGDDEVAYASSEEGEDNMPATSSPRRVERRRGPVIISDDEDDTVASAGAPESEDDSDDEGTIARGSQRNKQGPITVRQRRARAISSDEDSSENENDGHDSDVRETGGFSPLDGSVNEDAIDIRSGYESGHPSDFHSPPDGGVNGDAIDLCSDYESGRAGDFHSDRGSEPTYDMRSDYESEAASSIHPMVEEDEEDDDDDESNGSDDDDGWGFTEGETPYRTRQPAPSAAHRLQTRGQHSNRYTGMFGSRSNSAMSPTMASRTATATYPDRSHHRPSTAQLRPNRHTSIDDPTTLRARARAEHPPSFTDRRRTGPISPQRPYSSQNPLQPHPFQLENTLANVNSAYNRRNHQLRSNPGHSTVSAASTRSSLNGGVDVDSSGSSGSSNTVRPSSSGGRRKRHLSISSDDSMEARGGFYDD</sequence>
<evidence type="ECO:0000313" key="2">
    <source>
        <dbReference type="Proteomes" id="UP001281147"/>
    </source>
</evidence>
<name>A0ACC3NFB9_9PEZI</name>
<protein>
    <submittedName>
        <fullName evidence="1">E3 ubiquitin ligase</fullName>
    </submittedName>
</protein>
<accession>A0ACC3NFB9</accession>
<evidence type="ECO:0000313" key="1">
    <source>
        <dbReference type="EMBL" id="KAK3715742.1"/>
    </source>
</evidence>
<keyword evidence="2" id="KW-1185">Reference proteome</keyword>
<organism evidence="1 2">
    <name type="scientific">Vermiconidia calcicola</name>
    <dbReference type="NCBI Taxonomy" id="1690605"/>
    <lineage>
        <taxon>Eukaryota</taxon>
        <taxon>Fungi</taxon>
        <taxon>Dikarya</taxon>
        <taxon>Ascomycota</taxon>
        <taxon>Pezizomycotina</taxon>
        <taxon>Dothideomycetes</taxon>
        <taxon>Dothideomycetidae</taxon>
        <taxon>Mycosphaerellales</taxon>
        <taxon>Extremaceae</taxon>
        <taxon>Vermiconidia</taxon>
    </lineage>
</organism>